<dbReference type="STRING" id="284811.Q75E70"/>
<feature type="coiled-coil region" evidence="1">
    <location>
        <begin position="522"/>
        <end position="549"/>
    </location>
</feature>
<feature type="compositionally biased region" description="Polar residues" evidence="2">
    <location>
        <begin position="360"/>
        <end position="372"/>
    </location>
</feature>
<dbReference type="GO" id="GO:0003779">
    <property type="term" value="F:actin binding"/>
    <property type="evidence" value="ECO:0000318"/>
    <property type="project" value="GO_Central"/>
</dbReference>
<feature type="region of interest" description="Disordered" evidence="2">
    <location>
        <begin position="22"/>
        <end position="49"/>
    </location>
</feature>
<dbReference type="eggNOG" id="KOG4339">
    <property type="taxonomic scope" value="Eukaryota"/>
</dbReference>
<evidence type="ECO:0000313" key="3">
    <source>
        <dbReference type="EMBL" id="AAS50571.1"/>
    </source>
</evidence>
<dbReference type="GO" id="GO:0000164">
    <property type="term" value="C:protein phosphatase type 1 complex"/>
    <property type="evidence" value="ECO:0007669"/>
    <property type="project" value="EnsemblFungi"/>
</dbReference>
<name>Q75E70_EREGS</name>
<organism evidence="3 4">
    <name type="scientific">Eremothecium gossypii (strain ATCC 10895 / CBS 109.51 / FGSC 9923 / NRRL Y-1056)</name>
    <name type="common">Yeast</name>
    <name type="synonym">Ashbya gossypii</name>
    <dbReference type="NCBI Taxonomy" id="284811"/>
    <lineage>
        <taxon>Eukaryota</taxon>
        <taxon>Fungi</taxon>
        <taxon>Dikarya</taxon>
        <taxon>Ascomycota</taxon>
        <taxon>Saccharomycotina</taxon>
        <taxon>Saccharomycetes</taxon>
        <taxon>Saccharomycetales</taxon>
        <taxon>Saccharomycetaceae</taxon>
        <taxon>Eremothecium</taxon>
    </lineage>
</organism>
<dbReference type="PANTHER" id="PTHR12751:SF18">
    <property type="entry name" value="PHOSPHATASE AND ACTIN REGULATOR 1"/>
    <property type="match status" value="1"/>
</dbReference>
<dbReference type="GO" id="GO:0032174">
    <property type="term" value="C:cellular bud neck septin collar"/>
    <property type="evidence" value="ECO:0007669"/>
    <property type="project" value="EnsemblFungi"/>
</dbReference>
<evidence type="ECO:0000313" key="4">
    <source>
        <dbReference type="Proteomes" id="UP000000591"/>
    </source>
</evidence>
<reference evidence="3 4" key="1">
    <citation type="journal article" date="2004" name="Science">
        <title>The Ashbya gossypii genome as a tool for mapping the ancient Saccharomyces cerevisiae genome.</title>
        <authorList>
            <person name="Dietrich F.S."/>
            <person name="Voegeli S."/>
            <person name="Brachat S."/>
            <person name="Lerch A."/>
            <person name="Gates K."/>
            <person name="Steiner S."/>
            <person name="Mohr C."/>
            <person name="Pohlmann R."/>
            <person name="Luedi P."/>
            <person name="Choi S."/>
            <person name="Wing R.A."/>
            <person name="Flavier A."/>
            <person name="Gaffney T.D."/>
            <person name="Philippsen P."/>
        </authorList>
    </citation>
    <scope>NUCLEOTIDE SEQUENCE [LARGE SCALE GENOMIC DNA]</scope>
    <source>
        <strain evidence="4">ATCC 10895 / CBS 109.51 / FGSC 9923 / NRRL Y-1056</strain>
    </source>
</reference>
<feature type="region of interest" description="Disordered" evidence="2">
    <location>
        <begin position="348"/>
        <end position="384"/>
    </location>
</feature>
<evidence type="ECO:0000256" key="2">
    <source>
        <dbReference type="SAM" id="MobiDB-lite"/>
    </source>
</evidence>
<dbReference type="GO" id="GO:0005940">
    <property type="term" value="C:septin ring"/>
    <property type="evidence" value="ECO:0007669"/>
    <property type="project" value="EnsemblFungi"/>
</dbReference>
<dbReference type="InParanoid" id="Q75E70"/>
<dbReference type="GO" id="GO:0000131">
    <property type="term" value="C:incipient cellular bud site"/>
    <property type="evidence" value="ECO:0007669"/>
    <property type="project" value="EnsemblFungi"/>
</dbReference>
<dbReference type="GeneID" id="4618826"/>
<dbReference type="EMBL" id="AE016815">
    <property type="protein sequence ID" value="AAS50571.1"/>
    <property type="molecule type" value="Genomic_DNA"/>
</dbReference>
<dbReference type="HOGENOM" id="CLU_312616_0_0_1"/>
<dbReference type="RefSeq" id="NP_982747.1">
    <property type="nucleotide sequence ID" value="NM_208100.1"/>
</dbReference>
<feature type="region of interest" description="Disordered" evidence="2">
    <location>
        <begin position="185"/>
        <end position="272"/>
    </location>
</feature>
<feature type="compositionally biased region" description="Basic and acidic residues" evidence="2">
    <location>
        <begin position="297"/>
        <end position="313"/>
    </location>
</feature>
<dbReference type="Proteomes" id="UP000000591">
    <property type="component" value="Chromosome II"/>
</dbReference>
<gene>
    <name evidence="3" type="ORF">AGOS_ABL200W</name>
</gene>
<feature type="compositionally biased region" description="Polar residues" evidence="2">
    <location>
        <begin position="185"/>
        <end position="202"/>
    </location>
</feature>
<dbReference type="GO" id="GO:0030036">
    <property type="term" value="P:actin cytoskeleton organization"/>
    <property type="evidence" value="ECO:0000318"/>
    <property type="project" value="GO_Central"/>
</dbReference>
<protein>
    <submittedName>
        <fullName evidence="3">ABL200Wp</fullName>
    </submittedName>
</protein>
<sequence>MGDFYSSESNDNVRHARSLRNSVLLEGDVGERGAGSHGTGTETFYESTWESSLHDVGFSDDECEDGEETATQAFMTASPSLSALAGILSEKSKQAEEKMRSRSSTLLGTTIEEDGEDDGLPGAPRVERSSVESALRSRQPLGGHALHSQTHLRHNSVLEADDNGSIASSFQAGSMLSRTINRVRSRSVTSTITDQANSSGSGAVSMLKKRFPSMSQPKGDATPEKTQRKRRSVFSFLRRKSSAASLAESNASGEPPGIPTSSTFSVTKSASKESLTSATKLTKKSYSSSSLFSTFKRNKDNNRSTENISRELRESLNTKKRTVTRPILEDNDDVAVRIDISDPNALFQQTPSKYNKESRTSISYSTAQTTPKQELPMTPKPALGFPRAESPSSTLLENMHKVDSGEAVFPKSLNPLEVESIVSMERSRSHKSNRNSMASYRRSLTDNISIKAQNEGMFVTEASEVILSTPDLTKSPTNSILRNGTFESLDGIPKSSDISLDDYTYSLTIPHKDGEEGMNFSFSSIQEKLNELTMDTDEEEEEIKEVKVTPVQTPILPPNTDPDFMSDIAEFANIIDFGDEVDFDLELGTGDLKYKTLNPKDILQSDTLRADIRITSSSEYLREAHEPLGDEPRRVTIGCDLTHDLSLKTMDYYDEDIDNEHFALDGEEMHPETVDPYLPAQSLAVNRPLSMSFRGLTGPQFNRTHDLPRLNSEIGLNSYTMGDNDRSVHFSTRILLHDTYTEDEYDRRPDIATCNQLTPQLAQLIKEELNQVKSEMEIHEDSRCYTHFY</sequence>
<dbReference type="KEGG" id="ago:AGOS_ABL200W"/>
<reference evidence="4" key="2">
    <citation type="journal article" date="2013" name="G3 (Bethesda)">
        <title>Genomes of Ashbya fungi isolated from insects reveal four mating-type loci, numerous translocations, lack of transposons, and distinct gene duplications.</title>
        <authorList>
            <person name="Dietrich F.S."/>
            <person name="Voegeli S."/>
            <person name="Kuo S."/>
            <person name="Philippsen P."/>
        </authorList>
    </citation>
    <scope>GENOME REANNOTATION</scope>
    <source>
        <strain evidence="4">ATCC 10895 / CBS 109.51 / FGSC 9923 / NRRL Y-1056</strain>
    </source>
</reference>
<proteinExistence type="predicted"/>
<feature type="compositionally biased region" description="Polar residues" evidence="2">
    <location>
        <begin position="259"/>
        <end position="269"/>
    </location>
</feature>
<keyword evidence="1" id="KW-0175">Coiled coil</keyword>
<feature type="region of interest" description="Disordered" evidence="2">
    <location>
        <begin position="291"/>
        <end position="313"/>
    </location>
</feature>
<feature type="compositionally biased region" description="Low complexity" evidence="2">
    <location>
        <begin position="242"/>
        <end position="252"/>
    </location>
</feature>
<accession>Q75E70</accession>
<evidence type="ECO:0000256" key="1">
    <source>
        <dbReference type="SAM" id="Coils"/>
    </source>
</evidence>
<feature type="region of interest" description="Disordered" evidence="2">
    <location>
        <begin position="92"/>
        <end position="149"/>
    </location>
</feature>
<dbReference type="PANTHER" id="PTHR12751">
    <property type="entry name" value="PHOSPHATASE AND ACTIN REGULATOR PHACTR"/>
    <property type="match status" value="1"/>
</dbReference>
<dbReference type="GO" id="GO:0000917">
    <property type="term" value="P:division septum assembly"/>
    <property type="evidence" value="ECO:0007669"/>
    <property type="project" value="EnsemblFungi"/>
</dbReference>
<keyword evidence="4" id="KW-1185">Reference proteome</keyword>
<dbReference type="AlphaFoldDB" id="Q75E70"/>
<dbReference type="OrthoDB" id="5563016at2759"/>
<feature type="compositionally biased region" description="Polar residues" evidence="2">
    <location>
        <begin position="39"/>
        <end position="49"/>
    </location>
</feature>
<feature type="compositionally biased region" description="Basic residues" evidence="2">
    <location>
        <begin position="227"/>
        <end position="241"/>
    </location>
</feature>
<dbReference type="GO" id="GO:0006031">
    <property type="term" value="P:chitin biosynthetic process"/>
    <property type="evidence" value="ECO:0007669"/>
    <property type="project" value="EnsemblFungi"/>
</dbReference>
<dbReference type="FunCoup" id="Q75E70">
    <property type="interactions" value="96"/>
</dbReference>